<evidence type="ECO:0000313" key="3">
    <source>
        <dbReference type="Proteomes" id="UP000005387"/>
    </source>
</evidence>
<reference evidence="2 3" key="1">
    <citation type="submission" date="2010-07" db="EMBL/GenBank/DDBJ databases">
        <title>The draft genome of Paenibacillus curdlanolyticus YK9.</title>
        <authorList>
            <consortium name="US DOE Joint Genome Institute (JGI-PGF)"/>
            <person name="Lucas S."/>
            <person name="Copeland A."/>
            <person name="Lapidus A."/>
            <person name="Cheng J.-F."/>
            <person name="Bruce D."/>
            <person name="Goodwin L."/>
            <person name="Pitluck S."/>
            <person name="Land M.L."/>
            <person name="Hauser L."/>
            <person name="Chang Y.-J."/>
            <person name="Jeffries C."/>
            <person name="Anderson I.J."/>
            <person name="Johnson E."/>
            <person name="Loganathan U."/>
            <person name="Mulhopadhyay B."/>
            <person name="Kyrpides N."/>
            <person name="Woyke T.J."/>
        </authorList>
    </citation>
    <scope>NUCLEOTIDE SEQUENCE [LARGE SCALE GENOMIC DNA]</scope>
    <source>
        <strain evidence="2 3">YK9</strain>
    </source>
</reference>
<dbReference type="InterPro" id="IPR055171">
    <property type="entry name" value="GT-D-like"/>
</dbReference>
<dbReference type="OrthoDB" id="2655332at2"/>
<dbReference type="NCBIfam" id="NF040628">
    <property type="entry name" value="GT-D_rel"/>
    <property type="match status" value="1"/>
</dbReference>
<dbReference type="STRING" id="717606.PaecuDRAFT_2849"/>
<dbReference type="EMBL" id="AEDD01000007">
    <property type="protein sequence ID" value="EFM10413.1"/>
    <property type="molecule type" value="Genomic_DNA"/>
</dbReference>
<dbReference type="Pfam" id="PF22882">
    <property type="entry name" value="GT-D-like"/>
    <property type="match status" value="1"/>
</dbReference>
<proteinExistence type="predicted"/>
<evidence type="ECO:0000259" key="1">
    <source>
        <dbReference type="Pfam" id="PF22882"/>
    </source>
</evidence>
<sequence>MAKYLNLKKVLDTIERALYEVAPLSLVRIGDGENLVMAQQSVWSISKVLREPWAIKANQGEKGVTLPNLALRDEMVRSIKEATIVGLLPLDDDQIKAPDYLKRKLTNEIFSHYQLNPTMRCHACVNRMMPESDKFWRMLKHQRILLVTRNPAPLEALLTSDRYKLNVTHKIAFSHYDQIKSTMKEAVAVRNRFDIALLSCGVNAVVLAPRIANETGKVAIDFGKGPDRIITAAKLFPKRR</sequence>
<keyword evidence="3" id="KW-1185">Reference proteome</keyword>
<dbReference type="eggNOG" id="COG0457">
    <property type="taxonomic scope" value="Bacteria"/>
</dbReference>
<dbReference type="AlphaFoldDB" id="E0IAK9"/>
<name>E0IAK9_9BACL</name>
<dbReference type="Proteomes" id="UP000005387">
    <property type="component" value="Unassembled WGS sequence"/>
</dbReference>
<organism evidence="2 3">
    <name type="scientific">Paenibacillus curdlanolyticus YK9</name>
    <dbReference type="NCBI Taxonomy" id="717606"/>
    <lineage>
        <taxon>Bacteria</taxon>
        <taxon>Bacillati</taxon>
        <taxon>Bacillota</taxon>
        <taxon>Bacilli</taxon>
        <taxon>Bacillales</taxon>
        <taxon>Paenibacillaceae</taxon>
        <taxon>Paenibacillus</taxon>
    </lineage>
</organism>
<protein>
    <recommendedName>
        <fullName evidence="1">GT-D fold-like domain-containing protein</fullName>
    </recommendedName>
</protein>
<dbReference type="InterPro" id="IPR049785">
    <property type="entry name" value="GT-D-like_firm"/>
</dbReference>
<feature type="domain" description="GT-D fold-like" evidence="1">
    <location>
        <begin position="6"/>
        <end position="229"/>
    </location>
</feature>
<gene>
    <name evidence="2" type="ORF">PaecuDRAFT_2849</name>
</gene>
<dbReference type="RefSeq" id="WP_006038839.1">
    <property type="nucleotide sequence ID" value="NZ_AEDD01000007.1"/>
</dbReference>
<evidence type="ECO:0000313" key="2">
    <source>
        <dbReference type="EMBL" id="EFM10413.1"/>
    </source>
</evidence>
<accession>E0IAK9</accession>